<dbReference type="AlphaFoldDB" id="A0A554SGL3"/>
<dbReference type="RefSeq" id="WP_143911620.1">
    <property type="nucleotide sequence ID" value="NZ_VLNT01000002.1"/>
</dbReference>
<accession>A0A554SGL3</accession>
<evidence type="ECO:0000313" key="2">
    <source>
        <dbReference type="EMBL" id="TSD65497.1"/>
    </source>
</evidence>
<dbReference type="InterPro" id="IPR011335">
    <property type="entry name" value="Restrct_endonuc-II-like"/>
</dbReference>
<protein>
    <submittedName>
        <fullName evidence="2">Uma2 family endonuclease</fullName>
    </submittedName>
</protein>
<keyword evidence="2" id="KW-0255">Endonuclease</keyword>
<dbReference type="Gene3D" id="3.90.1570.10">
    <property type="entry name" value="tt1808, chain A"/>
    <property type="match status" value="1"/>
</dbReference>
<sequence>MSMLGDFSRRYTVEEMPDHEGKLELVDGRLEVSPPPLWGHTRVASRLVAVLQRSLGDDYLVGAELGIQLGESNFRQPGVAVVPRDVRPVGLWLAPTDVLLAVEVVSPSSVTTDRITKPAQYAMWGIEGFWRVETDPELSLTAYALHSGDAVYTELGSWTPGETATVERPFTVSFAMDDLAR</sequence>
<dbReference type="InterPro" id="IPR012296">
    <property type="entry name" value="Nuclease_put_TT1808"/>
</dbReference>
<comment type="caution">
    <text evidence="2">The sequence shown here is derived from an EMBL/GenBank/DDBJ whole genome shotgun (WGS) entry which is preliminary data.</text>
</comment>
<proteinExistence type="predicted"/>
<dbReference type="Pfam" id="PF05685">
    <property type="entry name" value="Uma2"/>
    <property type="match status" value="1"/>
</dbReference>
<keyword evidence="2" id="KW-0378">Hydrolase</keyword>
<dbReference type="EMBL" id="VLNT01000002">
    <property type="protein sequence ID" value="TSD65497.1"/>
    <property type="molecule type" value="Genomic_DNA"/>
</dbReference>
<dbReference type="GO" id="GO:0004519">
    <property type="term" value="F:endonuclease activity"/>
    <property type="evidence" value="ECO:0007669"/>
    <property type="project" value="UniProtKB-KW"/>
</dbReference>
<dbReference type="SUPFAM" id="SSF52980">
    <property type="entry name" value="Restriction endonuclease-like"/>
    <property type="match status" value="1"/>
</dbReference>
<organism evidence="2 3">
    <name type="scientific">Aeromicrobium piscarium</name>
    <dbReference type="NCBI Taxonomy" id="2590901"/>
    <lineage>
        <taxon>Bacteria</taxon>
        <taxon>Bacillati</taxon>
        <taxon>Actinomycetota</taxon>
        <taxon>Actinomycetes</taxon>
        <taxon>Propionibacteriales</taxon>
        <taxon>Nocardioidaceae</taxon>
        <taxon>Aeromicrobium</taxon>
    </lineage>
</organism>
<dbReference type="OrthoDB" id="5524117at2"/>
<evidence type="ECO:0000313" key="3">
    <source>
        <dbReference type="Proteomes" id="UP000316988"/>
    </source>
</evidence>
<dbReference type="CDD" id="cd06260">
    <property type="entry name" value="DUF820-like"/>
    <property type="match status" value="1"/>
</dbReference>
<dbReference type="Proteomes" id="UP000316988">
    <property type="component" value="Unassembled WGS sequence"/>
</dbReference>
<keyword evidence="3" id="KW-1185">Reference proteome</keyword>
<keyword evidence="2" id="KW-0540">Nuclease</keyword>
<dbReference type="InterPro" id="IPR008538">
    <property type="entry name" value="Uma2"/>
</dbReference>
<reference evidence="2 3" key="1">
    <citation type="submission" date="2019-07" db="EMBL/GenBank/DDBJ databases">
        <authorList>
            <person name="Zhao L.H."/>
        </authorList>
    </citation>
    <scope>NUCLEOTIDE SEQUENCE [LARGE SCALE GENOMIC DNA]</scope>
    <source>
        <strain evidence="2 3">Co35</strain>
    </source>
</reference>
<dbReference type="PANTHER" id="PTHR35400">
    <property type="entry name" value="SLR1083 PROTEIN"/>
    <property type="match status" value="1"/>
</dbReference>
<gene>
    <name evidence="2" type="ORF">FNM00_03465</name>
</gene>
<name>A0A554SGL3_9ACTN</name>
<feature type="domain" description="Putative restriction endonuclease" evidence="1">
    <location>
        <begin position="14"/>
        <end position="171"/>
    </location>
</feature>
<evidence type="ECO:0000259" key="1">
    <source>
        <dbReference type="Pfam" id="PF05685"/>
    </source>
</evidence>
<dbReference type="PANTHER" id="PTHR35400:SF3">
    <property type="entry name" value="SLL1072 PROTEIN"/>
    <property type="match status" value="1"/>
</dbReference>